<comment type="catalytic activity">
    <reaction evidence="10">
        <text>fluoride(in) = fluoride(out)</text>
        <dbReference type="Rhea" id="RHEA:76159"/>
        <dbReference type="ChEBI" id="CHEBI:17051"/>
    </reaction>
    <physiologicalReaction direction="left-to-right" evidence="10">
        <dbReference type="Rhea" id="RHEA:76160"/>
    </physiologicalReaction>
</comment>
<evidence type="ECO:0000256" key="6">
    <source>
        <dbReference type="ARBA" id="ARBA00023065"/>
    </source>
</evidence>
<dbReference type="GO" id="GO:0062054">
    <property type="term" value="F:fluoride channel activity"/>
    <property type="evidence" value="ECO:0007669"/>
    <property type="project" value="UniProtKB-UniRule"/>
</dbReference>
<evidence type="ECO:0000256" key="10">
    <source>
        <dbReference type="ARBA" id="ARBA00035585"/>
    </source>
</evidence>
<comment type="function">
    <text evidence="11">Fluoride-specific ion channel. Important for reducing fluoride concentration in the cell, thus reducing its toxicity.</text>
</comment>
<keyword evidence="7 11" id="KW-0472">Membrane</keyword>
<feature type="transmembrane region" description="Helical" evidence="11">
    <location>
        <begin position="28"/>
        <end position="52"/>
    </location>
</feature>
<evidence type="ECO:0000256" key="3">
    <source>
        <dbReference type="ARBA" id="ARBA00022519"/>
    </source>
</evidence>
<dbReference type="PANTHER" id="PTHR28259">
    <property type="entry name" value="FLUORIDE EXPORT PROTEIN 1-RELATED"/>
    <property type="match status" value="1"/>
</dbReference>
<comment type="caution">
    <text evidence="12">The sequence shown here is derived from an EMBL/GenBank/DDBJ whole genome shotgun (WGS) entry which is preliminary data.</text>
</comment>
<feature type="binding site" evidence="11">
    <location>
        <position position="75"/>
    </location>
    <ligand>
        <name>Na(+)</name>
        <dbReference type="ChEBI" id="CHEBI:29101"/>
        <note>structural</note>
    </ligand>
</feature>
<dbReference type="EMBL" id="UGTJ01000002">
    <property type="protein sequence ID" value="SUB96444.1"/>
    <property type="molecule type" value="Genomic_DNA"/>
</dbReference>
<name>A0AAQ1UNN3_9BACT</name>
<feature type="transmembrane region" description="Helical" evidence="11">
    <location>
        <begin position="96"/>
        <end position="120"/>
    </location>
</feature>
<dbReference type="Proteomes" id="UP000255283">
    <property type="component" value="Unassembled WGS sequence"/>
</dbReference>
<keyword evidence="5 11" id="KW-1133">Transmembrane helix</keyword>
<organism evidence="12 13">
    <name type="scientific">Segatella buccae</name>
    <dbReference type="NCBI Taxonomy" id="28126"/>
    <lineage>
        <taxon>Bacteria</taxon>
        <taxon>Pseudomonadati</taxon>
        <taxon>Bacteroidota</taxon>
        <taxon>Bacteroidia</taxon>
        <taxon>Bacteroidales</taxon>
        <taxon>Prevotellaceae</taxon>
        <taxon>Segatella</taxon>
    </lineage>
</organism>
<gene>
    <name evidence="11 12" type="primary">crcB</name>
    <name evidence="11" type="synonym">fluC</name>
    <name evidence="12" type="ORF">NCTC13063_02202</name>
</gene>
<dbReference type="Pfam" id="PF02537">
    <property type="entry name" value="CRCB"/>
    <property type="match status" value="1"/>
</dbReference>
<keyword evidence="11" id="KW-0813">Transport</keyword>
<feature type="transmembrane region" description="Helical" evidence="11">
    <location>
        <begin position="64"/>
        <end position="84"/>
    </location>
</feature>
<keyword evidence="8 11" id="KW-0407">Ion channel</keyword>
<dbReference type="InterPro" id="IPR003691">
    <property type="entry name" value="FluC"/>
</dbReference>
<evidence type="ECO:0000256" key="2">
    <source>
        <dbReference type="ARBA" id="ARBA00022475"/>
    </source>
</evidence>
<dbReference type="GO" id="GO:0140114">
    <property type="term" value="P:cellular detoxification of fluoride"/>
    <property type="evidence" value="ECO:0007669"/>
    <property type="project" value="UniProtKB-UniRule"/>
</dbReference>
<evidence type="ECO:0000256" key="11">
    <source>
        <dbReference type="HAMAP-Rule" id="MF_00454"/>
    </source>
</evidence>
<dbReference type="NCBIfam" id="TIGR00494">
    <property type="entry name" value="crcB"/>
    <property type="match status" value="1"/>
</dbReference>
<keyword evidence="3" id="KW-0997">Cell inner membrane</keyword>
<evidence type="ECO:0000313" key="13">
    <source>
        <dbReference type="Proteomes" id="UP000255283"/>
    </source>
</evidence>
<comment type="activity regulation">
    <text evidence="11">Na(+) is not transported, but it plays an essential structural role and its presence is essential for fluoride channel function.</text>
</comment>
<dbReference type="GO" id="GO:0005886">
    <property type="term" value="C:plasma membrane"/>
    <property type="evidence" value="ECO:0007669"/>
    <property type="project" value="UniProtKB-SubCell"/>
</dbReference>
<keyword evidence="11" id="KW-0479">Metal-binding</keyword>
<evidence type="ECO:0000256" key="4">
    <source>
        <dbReference type="ARBA" id="ARBA00022692"/>
    </source>
</evidence>
<comment type="similarity">
    <text evidence="9 11">Belongs to the fluoride channel Fluc/FEX (TC 1.A.43) family.</text>
</comment>
<keyword evidence="6 11" id="KW-0406">Ion transport</keyword>
<evidence type="ECO:0000256" key="5">
    <source>
        <dbReference type="ARBA" id="ARBA00022989"/>
    </source>
</evidence>
<sequence length="124" mass="12926">MKELLTVGIGSFFGGSLRYAVSRLMLLWLPGAFPVGTFVVNVAGCFLIGLFTAMPSIASHASPATRLLLTTGFCGGFTTFSTFINETSTLAKGDSLLMPIAYVTGSLAVGFAAVLLGHVVGRLF</sequence>
<feature type="binding site" evidence="11">
    <location>
        <position position="78"/>
    </location>
    <ligand>
        <name>Na(+)</name>
        <dbReference type="ChEBI" id="CHEBI:29101"/>
        <note>structural</note>
    </ligand>
</feature>
<evidence type="ECO:0000313" key="12">
    <source>
        <dbReference type="EMBL" id="SUB96444.1"/>
    </source>
</evidence>
<evidence type="ECO:0000256" key="9">
    <source>
        <dbReference type="ARBA" id="ARBA00035120"/>
    </source>
</evidence>
<dbReference type="RefSeq" id="WP_004343488.1">
    <property type="nucleotide sequence ID" value="NZ_CALLWX010000006.1"/>
</dbReference>
<keyword evidence="4 11" id="KW-0812">Transmembrane</keyword>
<evidence type="ECO:0000256" key="7">
    <source>
        <dbReference type="ARBA" id="ARBA00023136"/>
    </source>
</evidence>
<proteinExistence type="inferred from homology"/>
<dbReference type="GeneID" id="93537137"/>
<evidence type="ECO:0000256" key="8">
    <source>
        <dbReference type="ARBA" id="ARBA00023303"/>
    </source>
</evidence>
<dbReference type="AlphaFoldDB" id="A0AAQ1UNN3"/>
<keyword evidence="11" id="KW-0915">Sodium</keyword>
<dbReference type="HAMAP" id="MF_00454">
    <property type="entry name" value="FluC"/>
    <property type="match status" value="1"/>
</dbReference>
<dbReference type="GO" id="GO:0046872">
    <property type="term" value="F:metal ion binding"/>
    <property type="evidence" value="ECO:0007669"/>
    <property type="project" value="UniProtKB-KW"/>
</dbReference>
<evidence type="ECO:0000256" key="1">
    <source>
        <dbReference type="ARBA" id="ARBA00004651"/>
    </source>
</evidence>
<protein>
    <recommendedName>
        <fullName evidence="11">Fluoride-specific ion channel FluC</fullName>
    </recommendedName>
</protein>
<dbReference type="PANTHER" id="PTHR28259:SF1">
    <property type="entry name" value="FLUORIDE EXPORT PROTEIN 1-RELATED"/>
    <property type="match status" value="1"/>
</dbReference>
<comment type="subcellular location">
    <subcellularLocation>
        <location evidence="1 11">Cell membrane</location>
        <topology evidence="1 11">Multi-pass membrane protein</topology>
    </subcellularLocation>
</comment>
<keyword evidence="2 11" id="KW-1003">Cell membrane</keyword>
<reference evidence="12 13" key="1">
    <citation type="submission" date="2018-06" db="EMBL/GenBank/DDBJ databases">
        <authorList>
            <consortium name="Pathogen Informatics"/>
            <person name="Doyle S."/>
        </authorList>
    </citation>
    <scope>NUCLEOTIDE SEQUENCE [LARGE SCALE GENOMIC DNA]</scope>
    <source>
        <strain evidence="12 13">NCTC13063</strain>
    </source>
</reference>
<accession>A0AAQ1UNN3</accession>